<evidence type="ECO:0000313" key="4">
    <source>
        <dbReference type="Proteomes" id="UP000656244"/>
    </source>
</evidence>
<dbReference type="InterPro" id="IPR003346">
    <property type="entry name" value="Transposase_20"/>
</dbReference>
<evidence type="ECO:0000259" key="1">
    <source>
        <dbReference type="Pfam" id="PF01548"/>
    </source>
</evidence>
<keyword evidence="4" id="KW-1185">Reference proteome</keyword>
<protein>
    <submittedName>
        <fullName evidence="3">IS110 family transposase</fullName>
    </submittedName>
</protein>
<dbReference type="NCBIfam" id="NF033542">
    <property type="entry name" value="transpos_IS110"/>
    <property type="match status" value="1"/>
</dbReference>
<dbReference type="InterPro" id="IPR047650">
    <property type="entry name" value="Transpos_IS110"/>
</dbReference>
<dbReference type="GO" id="GO:0006313">
    <property type="term" value="P:DNA transposition"/>
    <property type="evidence" value="ECO:0007669"/>
    <property type="project" value="InterPro"/>
</dbReference>
<organism evidence="3 4">
    <name type="scientific">Hyunsoonleella aquatilis</name>
    <dbReference type="NCBI Taxonomy" id="2762758"/>
    <lineage>
        <taxon>Bacteria</taxon>
        <taxon>Pseudomonadati</taxon>
        <taxon>Bacteroidota</taxon>
        <taxon>Flavobacteriia</taxon>
        <taxon>Flavobacteriales</taxon>
        <taxon>Flavobacteriaceae</taxon>
    </lineage>
</organism>
<dbReference type="GO" id="GO:0003677">
    <property type="term" value="F:DNA binding"/>
    <property type="evidence" value="ECO:0007669"/>
    <property type="project" value="InterPro"/>
</dbReference>
<dbReference type="EMBL" id="JACNMF010000001">
    <property type="protein sequence ID" value="MBC3757691.1"/>
    <property type="molecule type" value="Genomic_DNA"/>
</dbReference>
<evidence type="ECO:0000259" key="2">
    <source>
        <dbReference type="Pfam" id="PF02371"/>
    </source>
</evidence>
<comment type="caution">
    <text evidence="3">The sequence shown here is derived from an EMBL/GenBank/DDBJ whole genome shotgun (WGS) entry which is preliminary data.</text>
</comment>
<dbReference type="Proteomes" id="UP000656244">
    <property type="component" value="Unassembled WGS sequence"/>
</dbReference>
<reference evidence="3" key="1">
    <citation type="submission" date="2020-08" db="EMBL/GenBank/DDBJ databases">
        <title>Hyunsoonleella sp. strain SJ7 genome sequencing and assembly.</title>
        <authorList>
            <person name="Kim I."/>
        </authorList>
    </citation>
    <scope>NUCLEOTIDE SEQUENCE</scope>
    <source>
        <strain evidence="3">SJ7</strain>
    </source>
</reference>
<dbReference type="PANTHER" id="PTHR33055:SF3">
    <property type="entry name" value="PUTATIVE TRANSPOSASE FOR IS117-RELATED"/>
    <property type="match status" value="1"/>
</dbReference>
<proteinExistence type="predicted"/>
<feature type="domain" description="Transposase IS110-like N-terminal" evidence="1">
    <location>
        <begin position="7"/>
        <end position="154"/>
    </location>
</feature>
<evidence type="ECO:0000313" key="3">
    <source>
        <dbReference type="EMBL" id="MBC3757691.1"/>
    </source>
</evidence>
<dbReference type="RefSeq" id="WP_186559469.1">
    <property type="nucleotide sequence ID" value="NZ_JACNMF010000001.1"/>
</dbReference>
<accession>A0A923HAY8</accession>
<dbReference type="Pfam" id="PF01548">
    <property type="entry name" value="DEDD_Tnp_IS110"/>
    <property type="match status" value="1"/>
</dbReference>
<dbReference type="InterPro" id="IPR002525">
    <property type="entry name" value="Transp_IS110-like_N"/>
</dbReference>
<sequence>MKFKTFIGVDVSKLTLDVCLVREGRQVAHTVVSNDTKSLSSFFRKIKNTQELSSLLICAEHTGHYSNILRTYCLEHNISLWLESGAQINLSSGVQRSKSDRTDAHRIACYASRYSDRARVETIEPTALEEAKLLLSERELYVRERAKYRAQIKDLRKFISRPFYRDRKLRMDRHIKRLGKSIDQIDHRIDELFGSTEELTRQMEILQSVDGVGKQVALNTIIATHGFRKFKNGRQFACHSGVAPFKYTSGTSQRSRNKVSNRANKKLKTLFHMAALSAIRVNGEFKDYFERKIAEGKNKMTVINAVRAKIINRIFALIRENRTYEKKVKPKLHNP</sequence>
<dbReference type="AlphaFoldDB" id="A0A923HAY8"/>
<name>A0A923HAY8_9FLAO</name>
<dbReference type="Pfam" id="PF02371">
    <property type="entry name" value="Transposase_20"/>
    <property type="match status" value="1"/>
</dbReference>
<dbReference type="GO" id="GO:0004803">
    <property type="term" value="F:transposase activity"/>
    <property type="evidence" value="ECO:0007669"/>
    <property type="project" value="InterPro"/>
</dbReference>
<gene>
    <name evidence="3" type="ORF">H7U19_04705</name>
</gene>
<dbReference type="PANTHER" id="PTHR33055">
    <property type="entry name" value="TRANSPOSASE FOR INSERTION SEQUENCE ELEMENT IS1111A"/>
    <property type="match status" value="1"/>
</dbReference>
<feature type="domain" description="Transposase IS116/IS110/IS902 C-terminal" evidence="2">
    <location>
        <begin position="204"/>
        <end position="289"/>
    </location>
</feature>